<comment type="caution">
    <text evidence="17">The sequence shown here is derived from an EMBL/GenBank/DDBJ whole genome shotgun (WGS) entry which is preliminary data.</text>
</comment>
<feature type="region of interest" description="Disordered" evidence="13">
    <location>
        <begin position="2414"/>
        <end position="2434"/>
    </location>
</feature>
<dbReference type="InterPro" id="IPR027417">
    <property type="entry name" value="P-loop_NTPase"/>
</dbReference>
<feature type="transmembrane region" description="Helical" evidence="14">
    <location>
        <begin position="957"/>
        <end position="976"/>
    </location>
</feature>
<feature type="compositionally biased region" description="Polar residues" evidence="13">
    <location>
        <begin position="2106"/>
        <end position="2117"/>
    </location>
</feature>
<dbReference type="PANTHER" id="PTHR24223:SF369">
    <property type="entry name" value="ABC TRANSPORTER C FAMILY MEMBER 10"/>
    <property type="match status" value="1"/>
</dbReference>
<keyword evidence="6" id="KW-0677">Repeat</keyword>
<feature type="compositionally biased region" description="Low complexity" evidence="13">
    <location>
        <begin position="1551"/>
        <end position="1567"/>
    </location>
</feature>
<dbReference type="InterPro" id="IPR036640">
    <property type="entry name" value="ABC1_TM_sf"/>
</dbReference>
<evidence type="ECO:0000256" key="12">
    <source>
        <dbReference type="ARBA" id="ARBA00034018"/>
    </source>
</evidence>
<proteinExistence type="inferred from homology"/>
<dbReference type="PROSITE" id="PS50893">
    <property type="entry name" value="ABC_TRANSPORTER_2"/>
    <property type="match status" value="2"/>
</dbReference>
<evidence type="ECO:0000256" key="14">
    <source>
        <dbReference type="SAM" id="Phobius"/>
    </source>
</evidence>
<name>A0AAW2T7A3_9LAMI</name>
<dbReference type="CDD" id="cd03244">
    <property type="entry name" value="ABCC_MRP_domain2"/>
    <property type="match status" value="1"/>
</dbReference>
<evidence type="ECO:0000313" key="17">
    <source>
        <dbReference type="EMBL" id="KAL0400648.1"/>
    </source>
</evidence>
<dbReference type="InterPro" id="IPR017871">
    <property type="entry name" value="ABC_transporter-like_CS"/>
</dbReference>
<protein>
    <recommendedName>
        <fullName evidence="3">ABC-type xenobiotic transporter</fullName>
        <ecNumber evidence="3">7.6.2.2</ecNumber>
    </recommendedName>
</protein>
<feature type="transmembrane region" description="Helical" evidence="14">
    <location>
        <begin position="1140"/>
        <end position="1162"/>
    </location>
</feature>
<evidence type="ECO:0000256" key="4">
    <source>
        <dbReference type="ARBA" id="ARBA00022448"/>
    </source>
</evidence>
<dbReference type="PANTHER" id="PTHR24223">
    <property type="entry name" value="ATP-BINDING CASSETTE SUB-FAMILY C"/>
    <property type="match status" value="1"/>
</dbReference>
<dbReference type="GO" id="GO:0016887">
    <property type="term" value="F:ATP hydrolysis activity"/>
    <property type="evidence" value="ECO:0007669"/>
    <property type="project" value="InterPro"/>
</dbReference>
<feature type="transmembrane region" description="Helical" evidence="14">
    <location>
        <begin position="534"/>
        <end position="555"/>
    </location>
</feature>
<dbReference type="PROSITE" id="PS00211">
    <property type="entry name" value="ABC_TRANSPORTER_1"/>
    <property type="match status" value="1"/>
</dbReference>
<dbReference type="InterPro" id="IPR003593">
    <property type="entry name" value="AAA+_ATPase"/>
</dbReference>
<reference evidence="17" key="2">
    <citation type="journal article" date="2024" name="Plant">
        <title>Genomic evolution and insights into agronomic trait innovations of Sesamum species.</title>
        <authorList>
            <person name="Miao H."/>
            <person name="Wang L."/>
            <person name="Qu L."/>
            <person name="Liu H."/>
            <person name="Sun Y."/>
            <person name="Le M."/>
            <person name="Wang Q."/>
            <person name="Wei S."/>
            <person name="Zheng Y."/>
            <person name="Lin W."/>
            <person name="Duan Y."/>
            <person name="Cao H."/>
            <person name="Xiong S."/>
            <person name="Wang X."/>
            <person name="Wei L."/>
            <person name="Li C."/>
            <person name="Ma Q."/>
            <person name="Ju M."/>
            <person name="Zhao R."/>
            <person name="Li G."/>
            <person name="Mu C."/>
            <person name="Tian Q."/>
            <person name="Mei H."/>
            <person name="Zhang T."/>
            <person name="Gao T."/>
            <person name="Zhang H."/>
        </authorList>
    </citation>
    <scope>NUCLEOTIDE SEQUENCE</scope>
    <source>
        <strain evidence="17">KEN1</strain>
    </source>
</reference>
<dbReference type="CDD" id="cd18580">
    <property type="entry name" value="ABC_6TM_ABCC_D2"/>
    <property type="match status" value="1"/>
</dbReference>
<evidence type="ECO:0000256" key="10">
    <source>
        <dbReference type="ARBA" id="ARBA00022989"/>
    </source>
</evidence>
<feature type="transmembrane region" description="Helical" evidence="14">
    <location>
        <begin position="181"/>
        <end position="198"/>
    </location>
</feature>
<organism evidence="17">
    <name type="scientific">Sesamum latifolium</name>
    <dbReference type="NCBI Taxonomy" id="2727402"/>
    <lineage>
        <taxon>Eukaryota</taxon>
        <taxon>Viridiplantae</taxon>
        <taxon>Streptophyta</taxon>
        <taxon>Embryophyta</taxon>
        <taxon>Tracheophyta</taxon>
        <taxon>Spermatophyta</taxon>
        <taxon>Magnoliopsida</taxon>
        <taxon>eudicotyledons</taxon>
        <taxon>Gunneridae</taxon>
        <taxon>Pentapetalae</taxon>
        <taxon>asterids</taxon>
        <taxon>lamiids</taxon>
        <taxon>Lamiales</taxon>
        <taxon>Pedaliaceae</taxon>
        <taxon>Sesamum</taxon>
    </lineage>
</organism>
<keyword evidence="4" id="KW-0813">Transport</keyword>
<keyword evidence="5 14" id="KW-0812">Transmembrane</keyword>
<evidence type="ECO:0000256" key="5">
    <source>
        <dbReference type="ARBA" id="ARBA00022692"/>
    </source>
</evidence>
<evidence type="ECO:0000256" key="2">
    <source>
        <dbReference type="ARBA" id="ARBA00009726"/>
    </source>
</evidence>
<dbReference type="FunFam" id="3.40.50.300:FF:000923">
    <property type="entry name" value="ABC transporter C family member 10"/>
    <property type="match status" value="1"/>
</dbReference>
<dbReference type="Gene3D" id="1.20.1560.10">
    <property type="entry name" value="ABC transporter type 1, transmembrane domain"/>
    <property type="match status" value="2"/>
</dbReference>
<sequence>MGSLWTVFCGETNCSDGQENGCRADLIFLTHPSSCINHALIICFDVLLLIMFFFTIFSKTSFKSSHMAASSCKISSLQLVSAVYNGFLGFVYFALGVWILEEKLRRTQTYLPLHWWMLFILHGLIWLLVGLTVSLRGQRFSRAPLRLLSILAFLFAGLSCGLSLFTTILVKQMTIKIVLDVLWFVGSSLLILCTYKGFRYGADDENDMYDPLLSTANGSSKTASVGIVTPFAKASCLSKFTFWWLNPLMKRGKEKTLEDEDIPKLREDDQAESCYLQYAEIYNRRKQSDPSAQPSILTTILLCHWKEIFISGFFALLKVITISAGPLLLKAFIKVAEGKESSPYEKYILVLTLFLTKILESVSQRQWYFRCRLIGLKVRSLLTAAIYRKQLRLSNAAKLIHSSGEIMNYVTVDAYRIGEFPFWFHQIWTTSVQLCFAIIILFQAVGLATIAAIIVIVLTVVCNMPLAKLQHKFQSRLMVAQDERLKAMTEALVNMKVLKLYAWETHFRHVIESLRKIEDKWLKAVQLRKAYNSFLFWSSPVLVSAATFGACYFLGVPLSSSNVFTFVATLRLVQDPVRSIPDVIGVFIQAKVAFARIVKFLEAPELETANVRVKKSQIDDANLSVAFKSANLSWDENPLKPTLRNISLTVRKGDKIAICGEVGSGKSTLLAAILGEVPITEGTVQVHGTTAYVSQSAWIQTGSIRDNILFSSALDNERYQDTLERCSLVKDLELLPYGDLTEIGERGVNLSGGQKQRIQLARALYKDADIYLLDDPFSAVDAHTATSLFNEYVMGALSEKTVLLVTHQVDFLPAFDSVLLMSDGEIFHAAPYAQLLEKSEEFQNLVHAHKETAGAERLLEVTASQKCEAPSKEIHKTYAEKIAKPTGVDQLIKKEEREVGDTGFKPYILYLKQNNRGFLVFAVAALCHLAFVIGQILQNSWMAANVDDPHMNTLRLIIVYLLIGIVSFVFLLTRSLSTVIMGMKSSRALFSQLLISLFRAPMLFYDSTPLGRILSRVSSDLSIVDLDIPFNLIYTVGSTTNCYANLAVLAVITWQVLFVSVPMICLAIRLQKYYYSSAKELMRINGTTKSFVANHLAESVAGVITIRAFKEEDRFFAKNLELIDTNGSPFFHYFSANEWLIQRLETLSATVLAFAGLCMVLLPPGTFSSGFMGMALSYGLSLNMSLVFSINTQCMLANYIISVERLDQYMHIPSEAPEVINENRPPVSWPTEGKVEIQDLQIKYRPDAPLVLRGISCTFEGGQKIGIVGRTGSGKTTLIGALFRLVEPAGGKIVVDGIDISKIGLYDLRSRFGIIPQDPTLFTGSVRYNLDPLGQHTDEEIWEVLGKCQLKEAVQEKEGGLDSPVVEDGSNWSMGQRQLFCLGRALLRRSKILVLDEATASIDNTTDMILQKTIRTEFADCTVITVAHRIPTVMDSTMVLAISDGKLMEFDEPMKLMKREDSLFGQLVQEYWNTINSANCSRQMLHRMVDICFLPMFLHPGRRVVRRDEERADVQAAEQLAKNVDLTQSLLGVDGQLKKTTLCKLRTNGLSTSWSDHSSSASETPDSSSDDFEWNSVLLELATEEKRCGQAGNFLEIEGLLGGNNLGTESGGGARIENLKRKLEKMKIGFNTSPLHIHFLSPRSSRGLFPELYNEQLASSFRSVQFLLFPPKHINLLPCRNNKHPAHISPTTTKKLLPMTPANLPPAKFCKTQRLVFLIDLHPLLTLQNPTAYLRAVTSVASRLLRFAPLSASLSAYKLFFSSPLSLRSDAVLPRHLSTPSLSFNLPAQTLASLSIALDSIYTVIDLPDSPCCARASNAVSSLLQLIHDYAWESEKDNLLGEDDSNDGNFVKVPSNLVILLSTIGQSVSCSVDFLELREFDEVFCVVKEAFVVRDIHLCWIDVKSEEYEEVYEKKNESADNLVILKDGIMKMGWGAAESRDSQSLHGQDAFWVRLAKENMKLHVKSVHRYGECERVGGSSEIVLVREWFLELGKNKKNSGVDFFADRVLEMLHGGMGGVTCRSQPPTWQMFLSFLHTKGYWALVSFSSSNRDAFMGILKPFTSHLALLHILDADHVSIRGKSKLPKIDNKTSNTCDEDMSNSNRCFGSQTDTSTSDNCEPRGDGKRKKSQRRLYQEMTWNSFYKAAFEGSDIDLFELYIARHSEKSKKLKFLKCWMKQITKLDPYCLTTLPGSKSIEELSACNAFLSEPSPAKEGASPVLKSETSETFFNNLSKRIQHSLESGMDLKNLAERVVKSSIHWLHHNCDENSSEGQQPMRNSDDSCREAVGSKLIELLLKAPKEMKKMHQDSDLCSSSENIVREYELQILLRIEILRSDVSEMMGETRKQKLLKQICSLLEIIQYLVAGGIHGHISLYDYVERTIRARYADELEDVVKKIYTEMDLLPFGDDDDETPSLLFNSEDSNQSWRDKYDRNEKAEANSINLSISTEGDSSQPLANHCASPQEIGKDEHTRILNEARERRERARLFAPFISKARDLQRVWAPKQPKAQKGKLDSLPNKSKGKDRQTPSYSVVCETPLTGNKRACSGDKARKDLGNSTYSVSKALFQDN</sequence>
<dbReference type="CDD" id="cd18579">
    <property type="entry name" value="ABC_6TM_ABCC_D1"/>
    <property type="match status" value="1"/>
</dbReference>
<feature type="transmembrane region" description="Helical" evidence="14">
    <location>
        <begin position="918"/>
        <end position="937"/>
    </location>
</feature>
<evidence type="ECO:0000256" key="9">
    <source>
        <dbReference type="ARBA" id="ARBA00022967"/>
    </source>
</evidence>
<dbReference type="SMART" id="SM00382">
    <property type="entry name" value="AAA"/>
    <property type="match status" value="2"/>
</dbReference>
<evidence type="ECO:0000256" key="8">
    <source>
        <dbReference type="ARBA" id="ARBA00022840"/>
    </source>
</evidence>
<dbReference type="EMBL" id="JACGWN010000015">
    <property type="protein sequence ID" value="KAL0400648.1"/>
    <property type="molecule type" value="Genomic_DNA"/>
</dbReference>
<dbReference type="Pfam" id="PF24358">
    <property type="entry name" value="ABCC10_N"/>
    <property type="match status" value="1"/>
</dbReference>
<dbReference type="PROSITE" id="PS50929">
    <property type="entry name" value="ABC_TM1F"/>
    <property type="match status" value="2"/>
</dbReference>
<dbReference type="FunFam" id="1.20.1560.10:FF:000002">
    <property type="entry name" value="ABC transporter C family member 5"/>
    <property type="match status" value="1"/>
</dbReference>
<comment type="catalytic activity">
    <reaction evidence="12">
        <text>ATP + H2O + xenobioticSide 1 = ADP + phosphate + xenobioticSide 2.</text>
        <dbReference type="EC" id="7.6.2.2"/>
    </reaction>
</comment>
<keyword evidence="10 14" id="KW-1133">Transmembrane helix</keyword>
<keyword evidence="9" id="KW-1278">Translocase</keyword>
<feature type="region of interest" description="Disordered" evidence="13">
    <location>
        <begin position="1551"/>
        <end position="1571"/>
    </location>
</feature>
<evidence type="ECO:0000256" key="7">
    <source>
        <dbReference type="ARBA" id="ARBA00022741"/>
    </source>
</evidence>
<dbReference type="SUPFAM" id="SSF52540">
    <property type="entry name" value="P-loop containing nucleoside triphosphate hydrolases"/>
    <property type="match status" value="2"/>
</dbReference>
<dbReference type="CDD" id="cd03250">
    <property type="entry name" value="ABCC_MRP_domain1"/>
    <property type="match status" value="1"/>
</dbReference>
<feature type="region of interest" description="Disordered" evidence="13">
    <location>
        <begin position="2446"/>
        <end position="2471"/>
    </location>
</feature>
<feature type="transmembrane region" description="Helical" evidence="14">
    <location>
        <begin position="79"/>
        <end position="100"/>
    </location>
</feature>
<keyword evidence="7" id="KW-0547">Nucleotide-binding</keyword>
<feature type="transmembrane region" description="Helical" evidence="14">
    <location>
        <begin position="1046"/>
        <end position="1070"/>
    </location>
</feature>
<dbReference type="Gene3D" id="3.40.50.300">
    <property type="entry name" value="P-loop containing nucleotide triphosphate hydrolases"/>
    <property type="match status" value="2"/>
</dbReference>
<evidence type="ECO:0000256" key="11">
    <source>
        <dbReference type="ARBA" id="ARBA00023136"/>
    </source>
</evidence>
<feature type="transmembrane region" description="Helical" evidence="14">
    <location>
        <begin position="434"/>
        <end position="461"/>
    </location>
</feature>
<comment type="similarity">
    <text evidence="2">Belongs to the ABC transporter superfamily. ABCC family. Conjugate transporter (TC 3.A.1.208) subfamily.</text>
</comment>
<evidence type="ECO:0000259" key="16">
    <source>
        <dbReference type="PROSITE" id="PS50929"/>
    </source>
</evidence>
<feature type="domain" description="ABC transporter" evidence="15">
    <location>
        <begin position="1235"/>
        <end position="1469"/>
    </location>
</feature>
<evidence type="ECO:0000256" key="6">
    <source>
        <dbReference type="ARBA" id="ARBA00022737"/>
    </source>
</evidence>
<feature type="compositionally biased region" description="Polar residues" evidence="13">
    <location>
        <begin position="2416"/>
        <end position="2426"/>
    </location>
</feature>
<feature type="region of interest" description="Disordered" evidence="13">
    <location>
        <begin position="2106"/>
        <end position="2129"/>
    </location>
</feature>
<dbReference type="InterPro" id="IPR003439">
    <property type="entry name" value="ABC_transporter-like_ATP-bd"/>
</dbReference>
<dbReference type="FunFam" id="1.20.1560.10:FF:000003">
    <property type="entry name" value="ABC transporter C family member 10"/>
    <property type="match status" value="1"/>
</dbReference>
<feature type="transmembrane region" description="Helical" evidence="14">
    <location>
        <begin position="147"/>
        <end position="169"/>
    </location>
</feature>
<dbReference type="InterPro" id="IPR056228">
    <property type="entry name" value="ABCC10-like_N"/>
</dbReference>
<dbReference type="InterPro" id="IPR011527">
    <property type="entry name" value="ABC1_TM_dom"/>
</dbReference>
<reference evidence="17" key="1">
    <citation type="submission" date="2020-06" db="EMBL/GenBank/DDBJ databases">
        <authorList>
            <person name="Li T."/>
            <person name="Hu X."/>
            <person name="Zhang T."/>
            <person name="Song X."/>
            <person name="Zhang H."/>
            <person name="Dai N."/>
            <person name="Sheng W."/>
            <person name="Hou X."/>
            <person name="Wei L."/>
        </authorList>
    </citation>
    <scope>NUCLEOTIDE SEQUENCE</scope>
    <source>
        <strain evidence="17">KEN1</strain>
        <tissue evidence="17">Leaf</tissue>
    </source>
</reference>
<evidence type="ECO:0000256" key="1">
    <source>
        <dbReference type="ARBA" id="ARBA00004141"/>
    </source>
</evidence>
<keyword evidence="8" id="KW-0067">ATP-binding</keyword>
<evidence type="ECO:0000256" key="13">
    <source>
        <dbReference type="SAM" id="MobiDB-lite"/>
    </source>
</evidence>
<feature type="domain" description="ABC transporter" evidence="15">
    <location>
        <begin position="627"/>
        <end position="848"/>
    </location>
</feature>
<dbReference type="FunFam" id="3.40.50.300:FF:000169">
    <property type="entry name" value="ABC transporter C family member 3"/>
    <property type="match status" value="1"/>
</dbReference>
<dbReference type="InterPro" id="IPR050173">
    <property type="entry name" value="ABC_transporter_C-like"/>
</dbReference>
<dbReference type="GO" id="GO:0008559">
    <property type="term" value="F:ABC-type xenobiotic transporter activity"/>
    <property type="evidence" value="ECO:0007669"/>
    <property type="project" value="UniProtKB-EC"/>
</dbReference>
<comment type="subcellular location">
    <subcellularLocation>
        <location evidence="1">Membrane</location>
        <topology evidence="1">Multi-pass membrane protein</topology>
    </subcellularLocation>
</comment>
<dbReference type="GO" id="GO:0016020">
    <property type="term" value="C:membrane"/>
    <property type="evidence" value="ECO:0007669"/>
    <property type="project" value="UniProtKB-SubCell"/>
</dbReference>
<dbReference type="EC" id="7.6.2.2" evidence="3"/>
<gene>
    <name evidence="17" type="ORF">Slati_4094700</name>
</gene>
<feature type="compositionally biased region" description="Polar residues" evidence="13">
    <location>
        <begin position="2446"/>
        <end position="2456"/>
    </location>
</feature>
<feature type="domain" description="ABC transmembrane type-1" evidence="16">
    <location>
        <begin position="929"/>
        <end position="1198"/>
    </location>
</feature>
<evidence type="ECO:0000259" key="15">
    <source>
        <dbReference type="PROSITE" id="PS50893"/>
    </source>
</evidence>
<accession>A0AAW2T7A3</accession>
<dbReference type="Pfam" id="PF00005">
    <property type="entry name" value="ABC_tran"/>
    <property type="match status" value="2"/>
</dbReference>
<feature type="region of interest" description="Disordered" evidence="13">
    <location>
        <begin position="2503"/>
        <end position="2536"/>
    </location>
</feature>
<feature type="transmembrane region" description="Helical" evidence="14">
    <location>
        <begin position="115"/>
        <end position="135"/>
    </location>
</feature>
<dbReference type="InterPro" id="IPR044726">
    <property type="entry name" value="ABCC_6TM_D2"/>
</dbReference>
<feature type="transmembrane region" description="Helical" evidence="14">
    <location>
        <begin position="988"/>
        <end position="1005"/>
    </location>
</feature>
<dbReference type="GO" id="GO:0005524">
    <property type="term" value="F:ATP binding"/>
    <property type="evidence" value="ECO:0007669"/>
    <property type="project" value="UniProtKB-KW"/>
</dbReference>
<feature type="domain" description="ABC transmembrane type-1" evidence="16">
    <location>
        <begin position="309"/>
        <end position="589"/>
    </location>
</feature>
<keyword evidence="11 14" id="KW-0472">Membrane</keyword>
<dbReference type="InterPro" id="IPR044746">
    <property type="entry name" value="ABCC_6TM_D1"/>
</dbReference>
<feature type="transmembrane region" description="Helical" evidence="14">
    <location>
        <begin position="36"/>
        <end position="58"/>
    </location>
</feature>
<evidence type="ECO:0000256" key="3">
    <source>
        <dbReference type="ARBA" id="ARBA00012191"/>
    </source>
</evidence>
<dbReference type="Pfam" id="PF00664">
    <property type="entry name" value="ABC_membrane"/>
    <property type="match status" value="2"/>
</dbReference>
<dbReference type="SUPFAM" id="SSF90123">
    <property type="entry name" value="ABC transporter transmembrane region"/>
    <property type="match status" value="2"/>
</dbReference>